<dbReference type="AlphaFoldDB" id="A0A1A6A666"/>
<accession>A0A1A6A666</accession>
<dbReference type="GeneID" id="28968580"/>
<dbReference type="SUPFAM" id="SSF54373">
    <property type="entry name" value="FAD-linked reductases, C-terminal domain"/>
    <property type="match status" value="1"/>
</dbReference>
<evidence type="ECO:0000256" key="3">
    <source>
        <dbReference type="ARBA" id="ARBA00048448"/>
    </source>
</evidence>
<reference evidence="5" key="1">
    <citation type="submission" date="2013-07" db="EMBL/GenBank/DDBJ databases">
        <title>The Genome Sequence of Cryptococcus dejecticola CBS10117.</title>
        <authorList>
            <consortium name="The Broad Institute Genome Sequencing Platform"/>
            <person name="Cuomo C."/>
            <person name="Litvintseva A."/>
            <person name="Chen Y."/>
            <person name="Heitman J."/>
            <person name="Sun S."/>
            <person name="Springer D."/>
            <person name="Dromer F."/>
            <person name="Young S.K."/>
            <person name="Zeng Q."/>
            <person name="Gargeya S."/>
            <person name="Fitzgerald M."/>
            <person name="Abouelleil A."/>
            <person name="Alvarado L."/>
            <person name="Berlin A.M."/>
            <person name="Chapman S.B."/>
            <person name="Dewar J."/>
            <person name="Goldberg J."/>
            <person name="Griggs A."/>
            <person name="Gujja S."/>
            <person name="Hansen M."/>
            <person name="Howarth C."/>
            <person name="Imamovic A."/>
            <person name="Larimer J."/>
            <person name="McCowan C."/>
            <person name="Murphy C."/>
            <person name="Pearson M."/>
            <person name="Priest M."/>
            <person name="Roberts A."/>
            <person name="Saif S."/>
            <person name="Shea T."/>
            <person name="Sykes S."/>
            <person name="Wortman J."/>
            <person name="Nusbaum C."/>
            <person name="Birren B."/>
        </authorList>
    </citation>
    <scope>NUCLEOTIDE SEQUENCE [LARGE SCALE GENOMIC DNA]</scope>
    <source>
        <strain evidence="5">CBS 10117</strain>
    </source>
</reference>
<comment type="catalytic activity">
    <reaction evidence="3">
        <text>a secondary aliphatic amine + O2 + H2O = a primary amine + an aldehyde + H2O2</text>
        <dbReference type="Rhea" id="RHEA:26414"/>
        <dbReference type="ChEBI" id="CHEBI:15377"/>
        <dbReference type="ChEBI" id="CHEBI:15379"/>
        <dbReference type="ChEBI" id="CHEBI:16240"/>
        <dbReference type="ChEBI" id="CHEBI:17478"/>
        <dbReference type="ChEBI" id="CHEBI:58855"/>
        <dbReference type="ChEBI" id="CHEBI:65296"/>
        <dbReference type="EC" id="1.4.3.4"/>
    </reaction>
</comment>
<reference evidence="6" key="3">
    <citation type="submission" date="2024-02" db="EMBL/GenBank/DDBJ databases">
        <title>Comparative genomics of Cryptococcus and Kwoniella reveals pathogenesis evolution and contrasting modes of karyotype evolution via chromosome fusion or intercentromeric recombination.</title>
        <authorList>
            <person name="Coelho M.A."/>
            <person name="David-Palma M."/>
            <person name="Shea T."/>
            <person name="Bowers K."/>
            <person name="McGinley-Smith S."/>
            <person name="Mohammad A.W."/>
            <person name="Gnirke A."/>
            <person name="Yurkov A.M."/>
            <person name="Nowrousian M."/>
            <person name="Sun S."/>
            <person name="Cuomo C.A."/>
            <person name="Heitman J."/>
        </authorList>
    </citation>
    <scope>NUCLEOTIDE SEQUENCE</scope>
    <source>
        <strain evidence="6">CBS 10117</strain>
    </source>
</reference>
<dbReference type="InterPro" id="IPR050703">
    <property type="entry name" value="Flavin_MAO"/>
</dbReference>
<gene>
    <name evidence="5" type="ORF">I303_04881</name>
    <name evidence="6" type="ORF">I303_104140</name>
</gene>
<proteinExistence type="inferred from homology"/>
<dbReference type="Gene3D" id="3.50.50.60">
    <property type="entry name" value="FAD/NAD(P)-binding domain"/>
    <property type="match status" value="1"/>
</dbReference>
<dbReference type="KEGG" id="kdj:28968580"/>
<dbReference type="VEuPathDB" id="FungiDB:I303_04881"/>
<organism evidence="5">
    <name type="scientific">Kwoniella dejecticola CBS 10117</name>
    <dbReference type="NCBI Taxonomy" id="1296121"/>
    <lineage>
        <taxon>Eukaryota</taxon>
        <taxon>Fungi</taxon>
        <taxon>Dikarya</taxon>
        <taxon>Basidiomycota</taxon>
        <taxon>Agaricomycotina</taxon>
        <taxon>Tremellomycetes</taxon>
        <taxon>Tremellales</taxon>
        <taxon>Cryptococcaceae</taxon>
        <taxon>Kwoniella</taxon>
    </lineage>
</organism>
<evidence type="ECO:0000256" key="1">
    <source>
        <dbReference type="ARBA" id="ARBA00005995"/>
    </source>
</evidence>
<dbReference type="InterPro" id="IPR002937">
    <property type="entry name" value="Amino_oxidase"/>
</dbReference>
<evidence type="ECO:0000313" key="7">
    <source>
        <dbReference type="Proteomes" id="UP000078595"/>
    </source>
</evidence>
<evidence type="ECO:0000313" key="6">
    <source>
        <dbReference type="EMBL" id="WWC61556.1"/>
    </source>
</evidence>
<dbReference type="PANTHER" id="PTHR43563:SF1">
    <property type="entry name" value="AMINE OXIDASE [FLAVIN-CONTAINING] B"/>
    <property type="match status" value="1"/>
</dbReference>
<feature type="domain" description="Amine oxidase" evidence="4">
    <location>
        <begin position="72"/>
        <end position="322"/>
    </location>
</feature>
<dbReference type="SUPFAM" id="SSF51905">
    <property type="entry name" value="FAD/NAD(P)-binding domain"/>
    <property type="match status" value="1"/>
</dbReference>
<dbReference type="STRING" id="1296121.A0A1A6A666"/>
<dbReference type="EMBL" id="KI894031">
    <property type="protein sequence ID" value="OBR85545.1"/>
    <property type="molecule type" value="Genomic_DNA"/>
</dbReference>
<keyword evidence="7" id="KW-1185">Reference proteome</keyword>
<dbReference type="EMBL" id="CP144534">
    <property type="protein sequence ID" value="WWC61556.1"/>
    <property type="molecule type" value="Genomic_DNA"/>
</dbReference>
<dbReference type="PANTHER" id="PTHR43563">
    <property type="entry name" value="AMINE OXIDASE"/>
    <property type="match status" value="1"/>
</dbReference>
<dbReference type="GO" id="GO:0097621">
    <property type="term" value="F:monoamine oxidase activity"/>
    <property type="evidence" value="ECO:0007669"/>
    <property type="project" value="UniProtKB-EC"/>
</dbReference>
<evidence type="ECO:0000313" key="5">
    <source>
        <dbReference type="EMBL" id="OBR85545.1"/>
    </source>
</evidence>
<sequence>MGTRAATPLLDTFDLGAAWIWPSMQPELARLTVDLGISTFDQYETGDVMVESSALEAPRRIQQHMSGDNGWVRIVNGMGSLVSACSSQLDKSKIKLNEVVKEISYIGRDKSFGSSDLILISTENRNGQRRIHRAKTVILALPPRLVADSIKFDPPLPETTMHEYKATPTWMANAAKYLAVYEKPFWREQGLSGDVFSRVGPMAEIHDATSHDGSAALVGFLATKRQPGVPNQPELMNACREQLGRIFGKDALKTEGEVIKDWSTEVFTATPDDRVQSRGHATSSPPISPVDGVWAGQLVGVSSEWSPVHPGFIAGAVDAANRGYQEIQRSYTRTLGSDT</sequence>
<name>A0A1A6A666_9TREE</name>
<protein>
    <recommendedName>
        <fullName evidence="2">monoamine oxidase</fullName>
        <ecNumber evidence="2">1.4.3.4</ecNumber>
    </recommendedName>
</protein>
<dbReference type="InterPro" id="IPR036188">
    <property type="entry name" value="FAD/NAD-bd_sf"/>
</dbReference>
<dbReference type="RefSeq" id="XP_018263387.1">
    <property type="nucleotide sequence ID" value="XM_018408176.1"/>
</dbReference>
<comment type="similarity">
    <text evidence="1">Belongs to the flavin monoamine oxidase family.</text>
</comment>
<dbReference type="EC" id="1.4.3.4" evidence="2"/>
<evidence type="ECO:0000256" key="2">
    <source>
        <dbReference type="ARBA" id="ARBA00012804"/>
    </source>
</evidence>
<dbReference type="OrthoDB" id="5046242at2759"/>
<dbReference type="Proteomes" id="UP000078595">
    <property type="component" value="Chromosome 5"/>
</dbReference>
<reference evidence="6" key="2">
    <citation type="submission" date="2013-07" db="EMBL/GenBank/DDBJ databases">
        <authorList>
            <consortium name="The Broad Institute Genome Sequencing Platform"/>
            <person name="Cuomo C."/>
            <person name="Litvintseva A."/>
            <person name="Chen Y."/>
            <person name="Heitman J."/>
            <person name="Sun S."/>
            <person name="Springer D."/>
            <person name="Dromer F."/>
            <person name="Young S.K."/>
            <person name="Zeng Q."/>
            <person name="Gargeya S."/>
            <person name="Fitzgerald M."/>
            <person name="Abouelleil A."/>
            <person name="Alvarado L."/>
            <person name="Berlin A.M."/>
            <person name="Chapman S.B."/>
            <person name="Dewar J."/>
            <person name="Goldberg J."/>
            <person name="Griggs A."/>
            <person name="Gujja S."/>
            <person name="Hansen M."/>
            <person name="Howarth C."/>
            <person name="Imamovic A."/>
            <person name="Larimer J."/>
            <person name="McCowan C."/>
            <person name="Murphy C."/>
            <person name="Pearson M."/>
            <person name="Priest M."/>
            <person name="Roberts A."/>
            <person name="Saif S."/>
            <person name="Shea T."/>
            <person name="Sykes S."/>
            <person name="Wortman J."/>
            <person name="Nusbaum C."/>
            <person name="Birren B."/>
        </authorList>
    </citation>
    <scope>NUCLEOTIDE SEQUENCE</scope>
    <source>
        <strain evidence="6">CBS 10117</strain>
    </source>
</reference>
<evidence type="ECO:0000259" key="4">
    <source>
        <dbReference type="Pfam" id="PF01593"/>
    </source>
</evidence>
<dbReference type="Pfam" id="PF01593">
    <property type="entry name" value="Amino_oxidase"/>
    <property type="match status" value="1"/>
</dbReference>